<sequence length="253" mass="27397">MAQRRSTTTEIEATLGWQLIVTGALVFVGCDPQATTAAGHPYAPASVGDEWVYALPQSQPAGSVPATQSIDRIVAAEQRGDRWVARVRSETFGSASERDLVISALGVTPELGSMTSAVGEVTTRVAEGVYLPRELSPGMRWDWRQELDTPMSSMSVFGRCSVVGHDSYRGQSAVHVRCETHNRMITTMKTGVEVPPAQHVQTEDNYYVRGIGLVRSVTTTPQGYRAEKLLVRWQIAGAPGWSDDRPAIAVGAP</sequence>
<dbReference type="PROSITE" id="PS51257">
    <property type="entry name" value="PROKAR_LIPOPROTEIN"/>
    <property type="match status" value="1"/>
</dbReference>
<keyword evidence="2" id="KW-1185">Reference proteome</keyword>
<proteinExistence type="predicted"/>
<dbReference type="EMBL" id="CP114040">
    <property type="protein sequence ID" value="WAS93184.1"/>
    <property type="molecule type" value="Genomic_DNA"/>
</dbReference>
<evidence type="ECO:0000313" key="2">
    <source>
        <dbReference type="Proteomes" id="UP001164459"/>
    </source>
</evidence>
<dbReference type="Proteomes" id="UP001164459">
    <property type="component" value="Chromosome"/>
</dbReference>
<gene>
    <name evidence="1" type="ORF">O0S08_44035</name>
</gene>
<accession>A0ABY7H2A0</accession>
<organism evidence="1 2">
    <name type="scientific">Nannocystis punicea</name>
    <dbReference type="NCBI Taxonomy" id="2995304"/>
    <lineage>
        <taxon>Bacteria</taxon>
        <taxon>Pseudomonadati</taxon>
        <taxon>Myxococcota</taxon>
        <taxon>Polyangia</taxon>
        <taxon>Nannocystales</taxon>
        <taxon>Nannocystaceae</taxon>
        <taxon>Nannocystis</taxon>
    </lineage>
</organism>
<name>A0ABY7H2A0_9BACT</name>
<dbReference type="RefSeq" id="WP_269035510.1">
    <property type="nucleotide sequence ID" value="NZ_CP114040.1"/>
</dbReference>
<reference evidence="1" key="1">
    <citation type="submission" date="2022-11" db="EMBL/GenBank/DDBJ databases">
        <title>Minimal conservation of predation-associated metabolite biosynthetic gene clusters underscores biosynthetic potential of Myxococcota including descriptions for ten novel species: Archangium lansinium sp. nov., Myxococcus landrumus sp. nov., Nannocystis bai.</title>
        <authorList>
            <person name="Ahearne A."/>
            <person name="Stevens C."/>
            <person name="Dowd S."/>
        </authorList>
    </citation>
    <scope>NUCLEOTIDE SEQUENCE</scope>
    <source>
        <strain evidence="1">Fl3</strain>
    </source>
</reference>
<protein>
    <submittedName>
        <fullName evidence="1">Uncharacterized protein</fullName>
    </submittedName>
</protein>
<evidence type="ECO:0000313" key="1">
    <source>
        <dbReference type="EMBL" id="WAS93184.1"/>
    </source>
</evidence>